<name>A0A5P2BVL8_STRVZ</name>
<dbReference type="OrthoDB" id="419933at2"/>
<dbReference type="Proteomes" id="UP000322927">
    <property type="component" value="Chromosome"/>
</dbReference>
<gene>
    <name evidence="2" type="ORF">DEJ48_02830</name>
</gene>
<reference evidence="2 3" key="1">
    <citation type="submission" date="2018-05" db="EMBL/GenBank/DDBJ databases">
        <title>Streptomyces venezuelae.</title>
        <authorList>
            <person name="Kim W."/>
            <person name="Lee N."/>
            <person name="Cho B.-K."/>
        </authorList>
    </citation>
    <scope>NUCLEOTIDE SEQUENCE [LARGE SCALE GENOMIC DNA]</scope>
    <source>
        <strain evidence="2 3">ATCC 14584</strain>
    </source>
</reference>
<evidence type="ECO:0000259" key="1">
    <source>
        <dbReference type="Pfam" id="PF22738"/>
    </source>
</evidence>
<evidence type="ECO:0000313" key="3">
    <source>
        <dbReference type="Proteomes" id="UP000322927"/>
    </source>
</evidence>
<dbReference type="SUPFAM" id="SSF52540">
    <property type="entry name" value="P-loop containing nucleoside triphosphate hydrolases"/>
    <property type="match status" value="1"/>
</dbReference>
<dbReference type="InterPro" id="IPR027417">
    <property type="entry name" value="P-loop_NTPase"/>
</dbReference>
<feature type="domain" description="NACHT N-terminal Helical" evidence="1">
    <location>
        <begin position="1"/>
        <end position="215"/>
    </location>
</feature>
<dbReference type="AlphaFoldDB" id="A0A5P2BVL8"/>
<organism evidence="2 3">
    <name type="scientific">Streptomyces venezuelae</name>
    <dbReference type="NCBI Taxonomy" id="54571"/>
    <lineage>
        <taxon>Bacteria</taxon>
        <taxon>Bacillati</taxon>
        <taxon>Actinomycetota</taxon>
        <taxon>Actinomycetes</taxon>
        <taxon>Kitasatosporales</taxon>
        <taxon>Streptomycetaceae</taxon>
        <taxon>Streptomyces</taxon>
    </lineage>
</organism>
<protein>
    <recommendedName>
        <fullName evidence="1">NACHT N-terminal Helical domain-containing protein</fullName>
    </recommendedName>
</protein>
<dbReference type="InterPro" id="IPR054567">
    <property type="entry name" value="NNH7"/>
</dbReference>
<accession>A0A5P2BVL8</accession>
<sequence>MLGGREDATVAALDRLTGGLLLASTATGAGFAAGLFDVRGELSRLGAVLVHGLGTRARGLSRFERGERLAAAHAVVVLSAYFEVLAEAQLTGTVRDLELSRAEQAALATGERTDSRRLRALADALLRSDVPMPSPHRSYEETLTTLGGFYRRLSGEVTRFVTGLALWDELDETRRDRLEQMLSEGLPGRACTRYEELFRQLALDFPEVAFWANLVDHQATRTQLRSLRAGLDELGRALSELAAPRTPDPWLAGLARAHAAVLDRPILTSRDVLDGLSLPALAAAYVSPDFRVAEVGPADRFAEEEWWVEQRVREDLDHFLLGHLTSPRAVRAPLVVLGQPGSGKSVFTHVLAARLPPADFLVVRVELRDAAAEADLQTQIEQAVRSATGEAVTWPELVRRGAGALPVVLLDGFDELLQATGAGQSDYLQKVGDFQRREAAQGRPAVVVVTSRTAVADRARPAEDMLALCLEPFSDAQVTWWLRMWNATNATGFAARGLRPLEPEVALRYPALASQPLLLLMLALYDADGNALQRRDASLGEGELYEQLLTSFAAREVRKTAAGLAEEERDAAVERQLDQLSLVAFAMFNRGRQWIGVAELDADLSALAPDAHRARAAPGLRATLCAADIVLGQFYFVHESRANRDGLRLRTYEFLHATFGEYLVARLVTKELEDLQDLTAASSSPARRTRPAVIDDAYLHALLSFMPLTTRSTVVSFACERLRALPEPRRHGVREVLLDLFRHAGQARHDTRYGDYVPSRLPVTAGPARYSVNLLVLAVATAGRLTGSQLFPQEHDVIPAWRAAALLWRSQCPEEAWEGLVATLALERGWDGDRREIRLALRSDSEPVPGPLDTHWTYDRNADNHFRQSARRDGGWFSWISHPNLWLRIQSHFLCDVLDDVFAHGLEPLAGPWDTAVTTFYDNGDELPVSAVHAMITLWLRVDQDCTQRELTTAFDTCLQTALNSFAPNDRETRRRFRLMFLRRLAADWPRLEPEWVERAMRSIHDGGKDTTVDDGSLFRDVADEVLPAVLKAAHWTDEGAGGGRVD</sequence>
<dbReference type="Pfam" id="PF22738">
    <property type="entry name" value="NNH7"/>
    <property type="match status" value="1"/>
</dbReference>
<dbReference type="Gene3D" id="3.40.50.300">
    <property type="entry name" value="P-loop containing nucleotide triphosphate hydrolases"/>
    <property type="match status" value="1"/>
</dbReference>
<evidence type="ECO:0000313" key="2">
    <source>
        <dbReference type="EMBL" id="QES32479.1"/>
    </source>
</evidence>
<dbReference type="EMBL" id="CP029192">
    <property type="protein sequence ID" value="QES32479.1"/>
    <property type="molecule type" value="Genomic_DNA"/>
</dbReference>
<proteinExistence type="predicted"/>